<evidence type="ECO:0000313" key="2">
    <source>
        <dbReference type="Proteomes" id="UP000031307"/>
    </source>
</evidence>
<dbReference type="EMBL" id="JSAM01000129">
    <property type="protein sequence ID" value="KIA76135.1"/>
    <property type="molecule type" value="Genomic_DNA"/>
</dbReference>
<dbReference type="InterPro" id="IPR016181">
    <property type="entry name" value="Acyl_CoA_acyltransferase"/>
</dbReference>
<dbReference type="Proteomes" id="UP000031307">
    <property type="component" value="Unassembled WGS sequence"/>
</dbReference>
<dbReference type="RefSeq" id="WP_039378381.1">
    <property type="nucleotide sequence ID" value="NZ_JSAM01000129.1"/>
</dbReference>
<reference evidence="1 2" key="1">
    <citation type="journal article" date="2014" name="Mol. Biol. Evol.">
        <title>Massive expansion of Ubiquitination-related gene families within the Chlamydiae.</title>
        <authorList>
            <person name="Domman D."/>
            <person name="Collingro A."/>
            <person name="Lagkouvardos I."/>
            <person name="Gehre L."/>
            <person name="Weinmaier T."/>
            <person name="Rattei T."/>
            <person name="Subtil A."/>
            <person name="Horn M."/>
        </authorList>
    </citation>
    <scope>NUCLEOTIDE SEQUENCE [LARGE SCALE GENOMIC DNA]</scope>
    <source>
        <strain evidence="1 2">OEW1</strain>
    </source>
</reference>
<accession>A0A0C1C4R4</accession>
<dbReference type="AlphaFoldDB" id="A0A0C1C4R4"/>
<dbReference type="Gene3D" id="3.40.630.30">
    <property type="match status" value="1"/>
</dbReference>
<sequence length="103" mass="11786">MEKNYINLLDESFPGIRDVIIRRKALGFFWEASKLFIKQEQGNILSHVALLECPMLIEGKWHKIGVLHGICTHSAHRGCGLAMELIREALQWAKGRYEIVQGL</sequence>
<dbReference type="Pfam" id="PF13527">
    <property type="entry name" value="Acetyltransf_9"/>
    <property type="match status" value="1"/>
</dbReference>
<proteinExistence type="predicted"/>
<protein>
    <recommendedName>
        <fullName evidence="3">N-acetyltransferase domain-containing protein</fullName>
    </recommendedName>
</protein>
<evidence type="ECO:0008006" key="3">
    <source>
        <dbReference type="Google" id="ProtNLM"/>
    </source>
</evidence>
<organism evidence="1 2">
    <name type="scientific">Parachlamydia acanthamoebae</name>
    <dbReference type="NCBI Taxonomy" id="83552"/>
    <lineage>
        <taxon>Bacteria</taxon>
        <taxon>Pseudomonadati</taxon>
        <taxon>Chlamydiota</taxon>
        <taxon>Chlamydiia</taxon>
        <taxon>Parachlamydiales</taxon>
        <taxon>Parachlamydiaceae</taxon>
        <taxon>Parachlamydia</taxon>
    </lineage>
</organism>
<name>A0A0C1C4R4_9BACT</name>
<evidence type="ECO:0000313" key="1">
    <source>
        <dbReference type="EMBL" id="KIA76135.1"/>
    </source>
</evidence>
<dbReference type="CDD" id="cd04301">
    <property type="entry name" value="NAT_SF"/>
    <property type="match status" value="1"/>
</dbReference>
<dbReference type="PATRIC" id="fig|83552.4.peg.2706"/>
<comment type="caution">
    <text evidence="1">The sequence shown here is derived from an EMBL/GenBank/DDBJ whole genome shotgun (WGS) entry which is preliminary data.</text>
</comment>
<gene>
    <name evidence="1" type="ORF">DB43_AS00050</name>
</gene>
<dbReference type="SUPFAM" id="SSF55729">
    <property type="entry name" value="Acyl-CoA N-acyltransferases (Nat)"/>
    <property type="match status" value="1"/>
</dbReference>